<keyword evidence="1" id="KW-0812">Transmembrane</keyword>
<reference evidence="3 4" key="1">
    <citation type="submission" date="2019-06" db="EMBL/GenBank/DDBJ databases">
        <title>Whole genome shotgun sequence of Flavobacterium flevense NBRC 14960.</title>
        <authorList>
            <person name="Hosoyama A."/>
            <person name="Uohara A."/>
            <person name="Ohji S."/>
            <person name="Ichikawa N."/>
        </authorList>
    </citation>
    <scope>NUCLEOTIDE SEQUENCE [LARGE SCALE GENOMIC DNA]</scope>
    <source>
        <strain evidence="3 4">NBRC 14960</strain>
    </source>
</reference>
<dbReference type="STRING" id="983.SAMN05443543_10345"/>
<dbReference type="AlphaFoldDB" id="A0A4Y4B2I8"/>
<evidence type="ECO:0000313" key="4">
    <source>
        <dbReference type="Proteomes" id="UP000316775"/>
    </source>
</evidence>
<proteinExistence type="predicted"/>
<dbReference type="PANTHER" id="PTHR30590:SF2">
    <property type="entry name" value="INNER MEMBRANE PROTEIN"/>
    <property type="match status" value="1"/>
</dbReference>
<dbReference type="RefSeq" id="WP_073243162.1">
    <property type="nucleotide sequence ID" value="NZ_BJNP01000028.1"/>
</dbReference>
<feature type="transmembrane region" description="Helical" evidence="1">
    <location>
        <begin position="59"/>
        <end position="80"/>
    </location>
</feature>
<gene>
    <name evidence="3" type="ORF">FFL01_24220</name>
</gene>
<keyword evidence="4" id="KW-1185">Reference proteome</keyword>
<accession>A0A4Y4B2I8</accession>
<evidence type="ECO:0000313" key="3">
    <source>
        <dbReference type="EMBL" id="GEC72883.1"/>
    </source>
</evidence>
<evidence type="ECO:0000256" key="1">
    <source>
        <dbReference type="SAM" id="Phobius"/>
    </source>
</evidence>
<name>A0A4Y4B2I8_9FLAO</name>
<feature type="transmembrane region" description="Helical" evidence="1">
    <location>
        <begin position="323"/>
        <end position="341"/>
    </location>
</feature>
<dbReference type="Pfam" id="PF04235">
    <property type="entry name" value="DUF418"/>
    <property type="match status" value="1"/>
</dbReference>
<feature type="transmembrane region" description="Helical" evidence="1">
    <location>
        <begin position="347"/>
        <end position="370"/>
    </location>
</feature>
<dbReference type="InterPro" id="IPR052529">
    <property type="entry name" value="Bact_Transport_Assoc"/>
</dbReference>
<comment type="caution">
    <text evidence="3">The sequence shown here is derived from an EMBL/GenBank/DDBJ whole genome shotgun (WGS) entry which is preliminary data.</text>
</comment>
<feature type="transmembrane region" description="Helical" evidence="1">
    <location>
        <begin position="247"/>
        <end position="264"/>
    </location>
</feature>
<protein>
    <submittedName>
        <fullName evidence="3">Transporter</fullName>
    </submittedName>
</protein>
<dbReference type="Proteomes" id="UP000316775">
    <property type="component" value="Unassembled WGS sequence"/>
</dbReference>
<feature type="transmembrane region" description="Helical" evidence="1">
    <location>
        <begin position="284"/>
        <end position="302"/>
    </location>
</feature>
<feature type="transmembrane region" description="Helical" evidence="1">
    <location>
        <begin position="92"/>
        <end position="113"/>
    </location>
</feature>
<keyword evidence="1" id="KW-1133">Transmembrane helix</keyword>
<dbReference type="EMBL" id="BJNP01000028">
    <property type="protein sequence ID" value="GEC72883.1"/>
    <property type="molecule type" value="Genomic_DNA"/>
</dbReference>
<feature type="domain" description="DUF418" evidence="2">
    <location>
        <begin position="227"/>
        <end position="388"/>
    </location>
</feature>
<sequence length="392" mass="45436">MNTAITNLRRIDVLDVLRGFAIVSIMLLHNIEHFDFYFLPENLPLWMKSMDKIIWDSLFFLFGGKSYSIFALFFGVTYAIQLSRQKEKGKSFDGIFAWRMLLLFGFGIFNSAFYQGDILEIYAVLGLLLIPLCKLAEKAIFGIAVILLLLPYEWMNLLYALQHPHESISNPESWSYFDKMIIYVGKSSLWDTIIGNLTNGKMAVMLWNWENGRFFTILGLFLLGYLMGKRRLFEWSPQSERFWKKTFVIAVLAFIPLYLIQKQLKPLITSAIIRRPIVTMETSWSNLALMMILVSGITLLFYKTNLKSKLMYFSSFGRMSMSNYIIQSIIGTGIYYGWGLGLYQYTGATYCVLIALGLTILMGIFCKWWAKHHKQGPFETLWHKATWLGTRS</sequence>
<dbReference type="InterPro" id="IPR007349">
    <property type="entry name" value="DUF418"/>
</dbReference>
<keyword evidence="1" id="KW-0472">Membrane</keyword>
<organism evidence="3 4">
    <name type="scientific">Flavobacterium flevense</name>
    <dbReference type="NCBI Taxonomy" id="983"/>
    <lineage>
        <taxon>Bacteria</taxon>
        <taxon>Pseudomonadati</taxon>
        <taxon>Bacteroidota</taxon>
        <taxon>Flavobacteriia</taxon>
        <taxon>Flavobacteriales</taxon>
        <taxon>Flavobacteriaceae</taxon>
        <taxon>Flavobacterium</taxon>
    </lineage>
</organism>
<evidence type="ECO:0000259" key="2">
    <source>
        <dbReference type="Pfam" id="PF04235"/>
    </source>
</evidence>
<dbReference type="PANTHER" id="PTHR30590">
    <property type="entry name" value="INNER MEMBRANE PROTEIN"/>
    <property type="match status" value="1"/>
</dbReference>
<feature type="transmembrane region" description="Helical" evidence="1">
    <location>
        <begin position="211"/>
        <end position="227"/>
    </location>
</feature>